<comment type="caution">
    <text evidence="7">The sequence shown here is derived from an EMBL/GenBank/DDBJ whole genome shotgun (WGS) entry which is preliminary data.</text>
</comment>
<evidence type="ECO:0000256" key="6">
    <source>
        <dbReference type="SAM" id="SignalP"/>
    </source>
</evidence>
<dbReference type="Pfam" id="PF01547">
    <property type="entry name" value="SBP_bac_1"/>
    <property type="match status" value="1"/>
</dbReference>
<dbReference type="PROSITE" id="PS51257">
    <property type="entry name" value="PROKAR_LIPOPROTEIN"/>
    <property type="match status" value="1"/>
</dbReference>
<keyword evidence="2 6" id="KW-0732">Signal</keyword>
<organism evidence="7 8">
    <name type="scientific">Lederbergia graminis</name>
    <dbReference type="NCBI Taxonomy" id="735518"/>
    <lineage>
        <taxon>Bacteria</taxon>
        <taxon>Bacillati</taxon>
        <taxon>Bacillota</taxon>
        <taxon>Bacilli</taxon>
        <taxon>Bacillales</taxon>
        <taxon>Bacillaceae</taxon>
        <taxon>Lederbergia</taxon>
    </lineage>
</organism>
<dbReference type="SUPFAM" id="SSF53850">
    <property type="entry name" value="Periplasmic binding protein-like II"/>
    <property type="match status" value="1"/>
</dbReference>
<sequence length="452" mass="51255">MNKKLFTLMFLVFVLIIAGCSSKGTNKETGNENEKEKEKEAIFEIDKDLEGEVSFWTWSPDIHEEVVAEFNKEYPNIKVNVIGLDFGKLHDQLQTTLAAGSGAPDIAQVEQGQFPRYSTGDLVEDLLQPPYNAEKFKQYLSDYNWERWMSVDGKRLLGMPWDVTSGVFYYRADIYEEMGLPSDPEDLGEFLQDKQNLLDAAQTLAANDIYMYDWRDLPAVQYGDALGYFDSEYNWTRNTEKMAELVDVVKQGIQIGWAPQLSGLGSDEGKQLMKQGKIASLALGSYGARDLEAVLPEQAGKWRATKMPLGVNVGLGGSSFVIPSQGENKDVAWAFLQWMTLSEEAWKVFIKHSVQPSHSHITSLPWYQEYESEYLGGQQDYKLYSEIEKQIPVRRLTPLDGIGWEHYITGLNEAVDKNIDSKTILNQIEENAMKELASEIEKLKEEMNAALE</sequence>
<dbReference type="Proteomes" id="UP001596147">
    <property type="component" value="Unassembled WGS sequence"/>
</dbReference>
<evidence type="ECO:0000256" key="3">
    <source>
        <dbReference type="ARBA" id="ARBA00023136"/>
    </source>
</evidence>
<dbReference type="EMBL" id="JBHSMC010000029">
    <property type="protein sequence ID" value="MFC5466784.1"/>
    <property type="molecule type" value="Genomic_DNA"/>
</dbReference>
<name>A0ABW0LLK3_9BACI</name>
<proteinExistence type="predicted"/>
<dbReference type="RefSeq" id="WP_382355250.1">
    <property type="nucleotide sequence ID" value="NZ_JBHSMC010000029.1"/>
</dbReference>
<protein>
    <submittedName>
        <fullName evidence="7">ABC transporter substrate-binding protein</fullName>
    </submittedName>
</protein>
<feature type="signal peptide" evidence="6">
    <location>
        <begin position="1"/>
        <end position="23"/>
    </location>
</feature>
<keyword evidence="3" id="KW-0472">Membrane</keyword>
<dbReference type="PANTHER" id="PTHR43649">
    <property type="entry name" value="ARABINOSE-BINDING PROTEIN-RELATED"/>
    <property type="match status" value="1"/>
</dbReference>
<keyword evidence="1" id="KW-1003">Cell membrane</keyword>
<dbReference type="Gene3D" id="3.40.190.10">
    <property type="entry name" value="Periplasmic binding protein-like II"/>
    <property type="match status" value="1"/>
</dbReference>
<evidence type="ECO:0000256" key="5">
    <source>
        <dbReference type="ARBA" id="ARBA00023288"/>
    </source>
</evidence>
<dbReference type="PANTHER" id="PTHR43649:SF33">
    <property type="entry name" value="POLYGALACTURONAN_RHAMNOGALACTURONAN-BINDING PROTEIN YTCQ"/>
    <property type="match status" value="1"/>
</dbReference>
<reference evidence="8" key="1">
    <citation type="journal article" date="2019" name="Int. J. Syst. Evol. Microbiol.">
        <title>The Global Catalogue of Microorganisms (GCM) 10K type strain sequencing project: providing services to taxonomists for standard genome sequencing and annotation.</title>
        <authorList>
            <consortium name="The Broad Institute Genomics Platform"/>
            <consortium name="The Broad Institute Genome Sequencing Center for Infectious Disease"/>
            <person name="Wu L."/>
            <person name="Ma J."/>
        </authorList>
    </citation>
    <scope>NUCLEOTIDE SEQUENCE [LARGE SCALE GENOMIC DNA]</scope>
    <source>
        <strain evidence="8">CGMCC 1.12237</strain>
    </source>
</reference>
<keyword evidence="4" id="KW-0564">Palmitate</keyword>
<evidence type="ECO:0000313" key="7">
    <source>
        <dbReference type="EMBL" id="MFC5466784.1"/>
    </source>
</evidence>
<keyword evidence="8" id="KW-1185">Reference proteome</keyword>
<evidence type="ECO:0000256" key="1">
    <source>
        <dbReference type="ARBA" id="ARBA00022475"/>
    </source>
</evidence>
<feature type="chain" id="PRO_5045456926" evidence="6">
    <location>
        <begin position="24"/>
        <end position="452"/>
    </location>
</feature>
<accession>A0ABW0LLK3</accession>
<evidence type="ECO:0000256" key="2">
    <source>
        <dbReference type="ARBA" id="ARBA00022729"/>
    </source>
</evidence>
<dbReference type="InterPro" id="IPR050490">
    <property type="entry name" value="Bact_solute-bd_prot1"/>
</dbReference>
<gene>
    <name evidence="7" type="ORF">ACFPM4_18840</name>
</gene>
<evidence type="ECO:0000256" key="4">
    <source>
        <dbReference type="ARBA" id="ARBA00023139"/>
    </source>
</evidence>
<dbReference type="InterPro" id="IPR006059">
    <property type="entry name" value="SBP"/>
</dbReference>
<evidence type="ECO:0000313" key="8">
    <source>
        <dbReference type="Proteomes" id="UP001596147"/>
    </source>
</evidence>
<keyword evidence="5" id="KW-0449">Lipoprotein</keyword>